<reference evidence="1" key="1">
    <citation type="submission" date="2022-08" db="EMBL/GenBank/DDBJ databases">
        <title>A Global Phylogenomic Analysis of the Shiitake Genus Lentinula.</title>
        <authorList>
            <consortium name="DOE Joint Genome Institute"/>
            <person name="Sierra-Patev S."/>
            <person name="Min B."/>
            <person name="Naranjo-Ortiz M."/>
            <person name="Looney B."/>
            <person name="Konkel Z."/>
            <person name="Slot J.C."/>
            <person name="Sakamoto Y."/>
            <person name="Steenwyk J.L."/>
            <person name="Rokas A."/>
            <person name="Carro J."/>
            <person name="Camarero S."/>
            <person name="Ferreira P."/>
            <person name="Molpeceres G."/>
            <person name="Ruiz-Duenas F.J."/>
            <person name="Serrano A."/>
            <person name="Henrissat B."/>
            <person name="Drula E."/>
            <person name="Hughes K.W."/>
            <person name="Mata J.L."/>
            <person name="Ishikawa N.K."/>
            <person name="Vargas-Isla R."/>
            <person name="Ushijima S."/>
            <person name="Smith C.A."/>
            <person name="Ahrendt S."/>
            <person name="Andreopoulos W."/>
            <person name="He G."/>
            <person name="Labutti K."/>
            <person name="Lipzen A."/>
            <person name="Ng V."/>
            <person name="Riley R."/>
            <person name="Sandor L."/>
            <person name="Barry K."/>
            <person name="Martinez A.T."/>
            <person name="Xiao Y."/>
            <person name="Gibbons J.G."/>
            <person name="Terashima K."/>
            <person name="Grigoriev I.V."/>
            <person name="Hibbett D.S."/>
        </authorList>
    </citation>
    <scope>NUCLEOTIDE SEQUENCE</scope>
    <source>
        <strain evidence="1">JLM2183</strain>
    </source>
</reference>
<comment type="caution">
    <text evidence="1">The sequence shown here is derived from an EMBL/GenBank/DDBJ whole genome shotgun (WGS) entry which is preliminary data.</text>
</comment>
<keyword evidence="2" id="KW-1185">Reference proteome</keyword>
<proteinExistence type="predicted"/>
<name>A0A9W9AC39_9AGAR</name>
<organism evidence="1 2">
    <name type="scientific">Lentinula aciculospora</name>
    <dbReference type="NCBI Taxonomy" id="153920"/>
    <lineage>
        <taxon>Eukaryota</taxon>
        <taxon>Fungi</taxon>
        <taxon>Dikarya</taxon>
        <taxon>Basidiomycota</taxon>
        <taxon>Agaricomycotina</taxon>
        <taxon>Agaricomycetes</taxon>
        <taxon>Agaricomycetidae</taxon>
        <taxon>Agaricales</taxon>
        <taxon>Marasmiineae</taxon>
        <taxon>Omphalotaceae</taxon>
        <taxon>Lentinula</taxon>
    </lineage>
</organism>
<evidence type="ECO:0000313" key="2">
    <source>
        <dbReference type="Proteomes" id="UP001150266"/>
    </source>
</evidence>
<dbReference type="EMBL" id="JAOTPV010000008">
    <property type="protein sequence ID" value="KAJ4479349.1"/>
    <property type="molecule type" value="Genomic_DNA"/>
</dbReference>
<sequence>MVIIRSAAVCYSYYSQLRCGANTCIVGLNEAFLLQVPFNSGRRRKKFIMTPYKRFKIPPGKTDEKAAFMVQFLNQVLQGLESVFPYMNNGSVISCLAIRAIEDDAYISSPGFNALRGNAS</sequence>
<dbReference type="Proteomes" id="UP001150266">
    <property type="component" value="Unassembled WGS sequence"/>
</dbReference>
<evidence type="ECO:0000313" key="1">
    <source>
        <dbReference type="EMBL" id="KAJ4479349.1"/>
    </source>
</evidence>
<protein>
    <submittedName>
        <fullName evidence="1">Uncharacterized protein</fullName>
    </submittedName>
</protein>
<gene>
    <name evidence="1" type="ORF">J3R30DRAFT_3404133</name>
</gene>
<accession>A0A9W9AC39</accession>
<dbReference type="AlphaFoldDB" id="A0A9W9AC39"/>